<dbReference type="PANTHER" id="PTHR24346">
    <property type="entry name" value="MAP/MICROTUBULE AFFINITY-REGULATING KINASE"/>
    <property type="match status" value="1"/>
</dbReference>
<keyword evidence="1 3" id="KW-0547">Nucleotide-binding</keyword>
<evidence type="ECO:0000256" key="3">
    <source>
        <dbReference type="PROSITE-ProRule" id="PRU10141"/>
    </source>
</evidence>
<dbReference type="InterPro" id="IPR017441">
    <property type="entry name" value="Protein_kinase_ATP_BS"/>
</dbReference>
<reference evidence="7" key="1">
    <citation type="journal article" date="2020" name="Stud. Mycol.">
        <title>101 Dothideomycetes genomes: a test case for predicting lifestyles and emergence of pathogens.</title>
        <authorList>
            <person name="Haridas S."/>
            <person name="Albert R."/>
            <person name="Binder M."/>
            <person name="Bloem J."/>
            <person name="Labutti K."/>
            <person name="Salamov A."/>
            <person name="Andreopoulos B."/>
            <person name="Baker S."/>
            <person name="Barry K."/>
            <person name="Bills G."/>
            <person name="Bluhm B."/>
            <person name="Cannon C."/>
            <person name="Castanera R."/>
            <person name="Culley D."/>
            <person name="Daum C."/>
            <person name="Ezra D."/>
            <person name="Gonzalez J."/>
            <person name="Henrissat B."/>
            <person name="Kuo A."/>
            <person name="Liang C."/>
            <person name="Lipzen A."/>
            <person name="Lutzoni F."/>
            <person name="Magnuson J."/>
            <person name="Mondo S."/>
            <person name="Nolan M."/>
            <person name="Ohm R."/>
            <person name="Pangilinan J."/>
            <person name="Park H.-J."/>
            <person name="Ramirez L."/>
            <person name="Alfaro M."/>
            <person name="Sun H."/>
            <person name="Tritt A."/>
            <person name="Yoshinaga Y."/>
            <person name="Zwiers L.-H."/>
            <person name="Turgeon B."/>
            <person name="Goodwin S."/>
            <person name="Spatafora J."/>
            <person name="Crous P."/>
            <person name="Grigoriev I."/>
        </authorList>
    </citation>
    <scope>NUCLEOTIDE SEQUENCE</scope>
    <source>
        <strain evidence="7">Tuck. ex Michener</strain>
    </source>
</reference>
<dbReference type="CDD" id="cd13993">
    <property type="entry name" value="STKc_Pat1_like"/>
    <property type="match status" value="1"/>
</dbReference>
<feature type="compositionally biased region" description="Low complexity" evidence="5">
    <location>
        <begin position="344"/>
        <end position="378"/>
    </location>
</feature>
<dbReference type="PROSITE" id="PS50011">
    <property type="entry name" value="PROTEIN_KINASE_DOM"/>
    <property type="match status" value="1"/>
</dbReference>
<feature type="binding site" evidence="3">
    <location>
        <position position="58"/>
    </location>
    <ligand>
        <name>ATP</name>
        <dbReference type="ChEBI" id="CHEBI:30616"/>
    </ligand>
</feature>
<dbReference type="InterPro" id="IPR008271">
    <property type="entry name" value="Ser/Thr_kinase_AS"/>
</dbReference>
<keyword evidence="8" id="KW-1185">Reference proteome</keyword>
<keyword evidence="4" id="KW-0723">Serine/threonine-protein kinase</keyword>
<feature type="compositionally biased region" description="Polar residues" evidence="5">
    <location>
        <begin position="395"/>
        <end position="406"/>
    </location>
</feature>
<name>A0A6A6HHA6_VIRVR</name>
<dbReference type="GO" id="GO:0005524">
    <property type="term" value="F:ATP binding"/>
    <property type="evidence" value="ECO:0007669"/>
    <property type="project" value="UniProtKB-UniRule"/>
</dbReference>
<dbReference type="FunFam" id="1.10.510.10:FF:000549">
    <property type="entry name" value="Protein serine/threonine kinase (Ran1), putative"/>
    <property type="match status" value="1"/>
</dbReference>
<feature type="region of interest" description="Disordered" evidence="5">
    <location>
        <begin position="304"/>
        <end position="323"/>
    </location>
</feature>
<keyword evidence="7" id="KW-0808">Transferase</keyword>
<feature type="domain" description="Protein kinase" evidence="6">
    <location>
        <begin position="29"/>
        <end position="294"/>
    </location>
</feature>
<evidence type="ECO:0000256" key="5">
    <source>
        <dbReference type="SAM" id="MobiDB-lite"/>
    </source>
</evidence>
<dbReference type="AlphaFoldDB" id="A0A6A6HHA6"/>
<dbReference type="PROSITE" id="PS00108">
    <property type="entry name" value="PROTEIN_KINASE_ST"/>
    <property type="match status" value="1"/>
</dbReference>
<protein>
    <submittedName>
        <fullName evidence="7">Kinase-like protein</fullName>
    </submittedName>
</protein>
<dbReference type="Gene3D" id="1.10.510.10">
    <property type="entry name" value="Transferase(Phosphotransferase) domain 1"/>
    <property type="match status" value="1"/>
</dbReference>
<dbReference type="GO" id="GO:0005737">
    <property type="term" value="C:cytoplasm"/>
    <property type="evidence" value="ECO:0007669"/>
    <property type="project" value="TreeGrafter"/>
</dbReference>
<dbReference type="PROSITE" id="PS00107">
    <property type="entry name" value="PROTEIN_KINASE_ATP"/>
    <property type="match status" value="1"/>
</dbReference>
<accession>A0A6A6HHA6</accession>
<dbReference type="OrthoDB" id="541276at2759"/>
<keyword evidence="7" id="KW-0418">Kinase</keyword>
<dbReference type="EMBL" id="ML991783">
    <property type="protein sequence ID" value="KAF2236830.1"/>
    <property type="molecule type" value="Genomic_DNA"/>
</dbReference>
<proteinExistence type="inferred from homology"/>
<dbReference type="InterPro" id="IPR011009">
    <property type="entry name" value="Kinase-like_dom_sf"/>
</dbReference>
<evidence type="ECO:0000256" key="4">
    <source>
        <dbReference type="RuleBase" id="RU000304"/>
    </source>
</evidence>
<evidence type="ECO:0000259" key="6">
    <source>
        <dbReference type="PROSITE" id="PS50011"/>
    </source>
</evidence>
<dbReference type="InterPro" id="IPR000719">
    <property type="entry name" value="Prot_kinase_dom"/>
</dbReference>
<comment type="similarity">
    <text evidence="4">Belongs to the protein kinase superfamily.</text>
</comment>
<evidence type="ECO:0000313" key="7">
    <source>
        <dbReference type="EMBL" id="KAF2236830.1"/>
    </source>
</evidence>
<keyword evidence="2 3" id="KW-0067">ATP-binding</keyword>
<feature type="region of interest" description="Disordered" evidence="5">
    <location>
        <begin position="342"/>
        <end position="406"/>
    </location>
</feature>
<evidence type="ECO:0000313" key="8">
    <source>
        <dbReference type="Proteomes" id="UP000800092"/>
    </source>
</evidence>
<dbReference type="GO" id="GO:0004674">
    <property type="term" value="F:protein serine/threonine kinase activity"/>
    <property type="evidence" value="ECO:0007669"/>
    <property type="project" value="UniProtKB-KW"/>
</dbReference>
<organism evidence="7 8">
    <name type="scientific">Viridothelium virens</name>
    <name type="common">Speckled blister lichen</name>
    <name type="synonym">Trypethelium virens</name>
    <dbReference type="NCBI Taxonomy" id="1048519"/>
    <lineage>
        <taxon>Eukaryota</taxon>
        <taxon>Fungi</taxon>
        <taxon>Dikarya</taxon>
        <taxon>Ascomycota</taxon>
        <taxon>Pezizomycotina</taxon>
        <taxon>Dothideomycetes</taxon>
        <taxon>Dothideomycetes incertae sedis</taxon>
        <taxon>Trypetheliales</taxon>
        <taxon>Trypetheliaceae</taxon>
        <taxon>Viridothelium</taxon>
    </lineage>
</organism>
<dbReference type="SMART" id="SM00220">
    <property type="entry name" value="S_TKc"/>
    <property type="match status" value="1"/>
</dbReference>
<evidence type="ECO:0000256" key="2">
    <source>
        <dbReference type="ARBA" id="ARBA00022840"/>
    </source>
</evidence>
<dbReference type="GO" id="GO:0035556">
    <property type="term" value="P:intracellular signal transduction"/>
    <property type="evidence" value="ECO:0007669"/>
    <property type="project" value="TreeGrafter"/>
</dbReference>
<evidence type="ECO:0000256" key="1">
    <source>
        <dbReference type="ARBA" id="ARBA00022741"/>
    </source>
</evidence>
<sequence length="443" mass="48334">MLPTPPASPNPCGTCAPEDRVGQVLAGRLQLTGILGVGAYGVVYTAVDLQTQVPYAVKALNKVGLEPRQRRFQQREIQLHYQASRHPNVVSLAKIMDSPDCTFVVIEYCPEGDLFSNITEKGNYVGNDMLAKRAFLQILDAVEYCHSIGIYHRDLKPENVLVTDNGLTVKLADFGLATTDWLTSDFGCGSTFYMSPECQTPSPKAFSCYASAPNDVWSLGVILVNLTCGRNPWKRASTEDSTFRAYLRDRQFLKTILPLSDDLDSILRQIFEPDPMKRITIPALRELILQCPRLTSRSNVPAAQACAPTAPSSPPYQPTDYPRDVAVGSIYDLPDFLPSVPQPGMFSQISNSSGSSGSDGGPARSPVSSASPSPSPSSYTYLKHAHHPQGPMNVPQPQVSTQPQYVSNSSNTWFPHLLPALVPALGLAKHVSSQPFNIPVRVF</sequence>
<dbReference type="Pfam" id="PF00069">
    <property type="entry name" value="Pkinase"/>
    <property type="match status" value="1"/>
</dbReference>
<dbReference type="SUPFAM" id="SSF56112">
    <property type="entry name" value="Protein kinase-like (PK-like)"/>
    <property type="match status" value="1"/>
</dbReference>
<gene>
    <name evidence="7" type="ORF">EV356DRAFT_481674</name>
</gene>
<dbReference type="Proteomes" id="UP000800092">
    <property type="component" value="Unassembled WGS sequence"/>
</dbReference>
<dbReference type="PANTHER" id="PTHR24346:SF30">
    <property type="entry name" value="MATERNAL EMBRYONIC LEUCINE ZIPPER KINASE"/>
    <property type="match status" value="1"/>
</dbReference>